<name>A0A0M4CX84_9BACT</name>
<evidence type="ECO:0000256" key="5">
    <source>
        <dbReference type="ARBA" id="ARBA00012827"/>
    </source>
</evidence>
<organism evidence="13 14">
    <name type="scientific">Desulfuromonas soudanensis</name>
    <dbReference type="NCBI Taxonomy" id="1603606"/>
    <lineage>
        <taxon>Bacteria</taxon>
        <taxon>Pseudomonadati</taxon>
        <taxon>Thermodesulfobacteriota</taxon>
        <taxon>Desulfuromonadia</taxon>
        <taxon>Desulfuromonadales</taxon>
        <taxon>Desulfuromonadaceae</taxon>
        <taxon>Desulfuromonas</taxon>
    </lineage>
</organism>
<dbReference type="AlphaFoldDB" id="A0A0M4CX84"/>
<dbReference type="InterPro" id="IPR001783">
    <property type="entry name" value="Lumazine-bd"/>
</dbReference>
<dbReference type="Proteomes" id="UP000057158">
    <property type="component" value="Chromosome"/>
</dbReference>
<dbReference type="CDD" id="cd00402">
    <property type="entry name" value="Riboflavin_synthase_like"/>
    <property type="match status" value="1"/>
</dbReference>
<comment type="function">
    <text evidence="2">Catalyzes the dismutation of two molecules of 6,7-dimethyl-8-ribityllumazine, resulting in the formation of riboflavin and 5-amino-6-(D-ribitylamino)uracil.</text>
</comment>
<keyword evidence="14" id="KW-1185">Reference proteome</keyword>
<gene>
    <name evidence="13" type="primary">ribE</name>
    <name evidence="13" type="ORF">DSOUD_2024</name>
</gene>
<dbReference type="Gene3D" id="2.40.30.20">
    <property type="match status" value="2"/>
</dbReference>
<evidence type="ECO:0000256" key="7">
    <source>
        <dbReference type="ARBA" id="ARBA00022619"/>
    </source>
</evidence>
<keyword evidence="8" id="KW-0808">Transferase</keyword>
<protein>
    <recommendedName>
        <fullName evidence="6 10">Riboflavin synthase</fullName>
        <ecNumber evidence="5 10">2.5.1.9</ecNumber>
    </recommendedName>
</protein>
<evidence type="ECO:0000259" key="12">
    <source>
        <dbReference type="PROSITE" id="PS51177"/>
    </source>
</evidence>
<evidence type="ECO:0000256" key="3">
    <source>
        <dbReference type="ARBA" id="ARBA00004887"/>
    </source>
</evidence>
<accession>A0A0M4CX84</accession>
<evidence type="ECO:0000256" key="1">
    <source>
        <dbReference type="ARBA" id="ARBA00000968"/>
    </source>
</evidence>
<feature type="domain" description="Lumazine-binding" evidence="12">
    <location>
        <begin position="97"/>
        <end position="193"/>
    </location>
</feature>
<dbReference type="InterPro" id="IPR026017">
    <property type="entry name" value="Lumazine-bd_dom"/>
</dbReference>
<dbReference type="FunFam" id="2.40.30.20:FF:000003">
    <property type="entry name" value="Riboflavin synthase, alpha subunit"/>
    <property type="match status" value="1"/>
</dbReference>
<dbReference type="PANTHER" id="PTHR21098">
    <property type="entry name" value="RIBOFLAVIN SYNTHASE ALPHA CHAIN"/>
    <property type="match status" value="1"/>
</dbReference>
<dbReference type="NCBIfam" id="NF006767">
    <property type="entry name" value="PRK09289.1"/>
    <property type="match status" value="1"/>
</dbReference>
<evidence type="ECO:0000256" key="11">
    <source>
        <dbReference type="PROSITE-ProRule" id="PRU00524"/>
    </source>
</evidence>
<evidence type="ECO:0000256" key="2">
    <source>
        <dbReference type="ARBA" id="ARBA00002803"/>
    </source>
</evidence>
<dbReference type="InterPro" id="IPR017938">
    <property type="entry name" value="Riboflavin_synthase-like_b-brl"/>
</dbReference>
<dbReference type="FunFam" id="2.40.30.20:FF:000004">
    <property type="entry name" value="Riboflavin synthase, alpha subunit"/>
    <property type="match status" value="1"/>
</dbReference>
<feature type="repeat" description="Lumazine-binding" evidence="11">
    <location>
        <begin position="1"/>
        <end position="96"/>
    </location>
</feature>
<evidence type="ECO:0000256" key="10">
    <source>
        <dbReference type="NCBIfam" id="TIGR00187"/>
    </source>
</evidence>
<evidence type="ECO:0000256" key="8">
    <source>
        <dbReference type="ARBA" id="ARBA00022679"/>
    </source>
</evidence>
<evidence type="ECO:0000313" key="13">
    <source>
        <dbReference type="EMBL" id="ALC16791.1"/>
    </source>
</evidence>
<dbReference type="EMBL" id="CP010802">
    <property type="protein sequence ID" value="ALC16791.1"/>
    <property type="molecule type" value="Genomic_DNA"/>
</dbReference>
<dbReference type="KEGG" id="des:DSOUD_2024"/>
<keyword evidence="9" id="KW-0677">Repeat</keyword>
<dbReference type="PIRSF" id="PIRSF000498">
    <property type="entry name" value="Riboflavin_syn_A"/>
    <property type="match status" value="1"/>
</dbReference>
<dbReference type="PROSITE" id="PS51177">
    <property type="entry name" value="LUMAZINE_BIND"/>
    <property type="match status" value="2"/>
</dbReference>
<dbReference type="STRING" id="1603606.DSOUD_2024"/>
<evidence type="ECO:0000256" key="4">
    <source>
        <dbReference type="ARBA" id="ARBA00011233"/>
    </source>
</evidence>
<dbReference type="OrthoDB" id="9788537at2"/>
<dbReference type="PATRIC" id="fig|1603606.3.peg.2187"/>
<dbReference type="InterPro" id="IPR023366">
    <property type="entry name" value="ATP_synth_asu-like_sf"/>
</dbReference>
<keyword evidence="7" id="KW-0686">Riboflavin biosynthesis</keyword>
<dbReference type="RefSeq" id="WP_053550858.1">
    <property type="nucleotide sequence ID" value="NZ_CP010802.1"/>
</dbReference>
<proteinExistence type="predicted"/>
<dbReference type="Pfam" id="PF00677">
    <property type="entry name" value="Lum_binding"/>
    <property type="match status" value="2"/>
</dbReference>
<comment type="catalytic activity">
    <reaction evidence="1">
        <text>2 6,7-dimethyl-8-(1-D-ribityl)lumazine + H(+) = 5-amino-6-(D-ribitylamino)uracil + riboflavin</text>
        <dbReference type="Rhea" id="RHEA:20772"/>
        <dbReference type="ChEBI" id="CHEBI:15378"/>
        <dbReference type="ChEBI" id="CHEBI:15934"/>
        <dbReference type="ChEBI" id="CHEBI:57986"/>
        <dbReference type="ChEBI" id="CHEBI:58201"/>
        <dbReference type="EC" id="2.5.1.9"/>
    </reaction>
</comment>
<dbReference type="SUPFAM" id="SSF63380">
    <property type="entry name" value="Riboflavin synthase domain-like"/>
    <property type="match status" value="2"/>
</dbReference>
<evidence type="ECO:0000313" key="14">
    <source>
        <dbReference type="Proteomes" id="UP000057158"/>
    </source>
</evidence>
<feature type="domain" description="Lumazine-binding" evidence="12">
    <location>
        <begin position="1"/>
        <end position="96"/>
    </location>
</feature>
<dbReference type="GO" id="GO:0009231">
    <property type="term" value="P:riboflavin biosynthetic process"/>
    <property type="evidence" value="ECO:0007669"/>
    <property type="project" value="UniProtKB-KW"/>
</dbReference>
<dbReference type="PANTHER" id="PTHR21098:SF12">
    <property type="entry name" value="RIBOFLAVIN SYNTHASE"/>
    <property type="match status" value="1"/>
</dbReference>
<reference evidence="13 14" key="1">
    <citation type="submission" date="2015-07" db="EMBL/GenBank/DDBJ databases">
        <title>Isolation and Genomic Characterization of a Novel Halophilic Metal-Reducing Deltaproteobacterium from the Deep Subsurface.</title>
        <authorList>
            <person name="Badalamenti J.P."/>
            <person name="Summers Z.M."/>
            <person name="Gralnick J.A."/>
            <person name="Bond D.R."/>
        </authorList>
    </citation>
    <scope>NUCLEOTIDE SEQUENCE [LARGE SCALE GENOMIC DNA]</scope>
    <source>
        <strain evidence="13 14">WTL</strain>
    </source>
</reference>
<evidence type="ECO:0000256" key="6">
    <source>
        <dbReference type="ARBA" id="ARBA00013950"/>
    </source>
</evidence>
<comment type="subunit">
    <text evidence="4">Homotrimer.</text>
</comment>
<sequence length="216" mass="22963">MFTGLIEGLGEIRALRKGTDSVRLTVATAIPMDEIRLGDSIAVNGICLTVISSGGGTFTADVSPETVQCTTLSELSIGSVVNLERALRLSDRLGGHIVTGHVDAVATVAERYQDGNAIRLAFRLPPESNRYLVAKGSVAIDGISLTVNTVSDEGFSVAVIPHTLSRTTLMNKGSGDRVNIETDILGKYVERLFGGRSADSQRSPVDFDFLAKHGFL</sequence>
<dbReference type="NCBIfam" id="TIGR00187">
    <property type="entry name" value="ribE"/>
    <property type="match status" value="1"/>
</dbReference>
<dbReference type="NCBIfam" id="NF009566">
    <property type="entry name" value="PRK13020.1"/>
    <property type="match status" value="1"/>
</dbReference>
<comment type="pathway">
    <text evidence="3">Cofactor biosynthesis; riboflavin biosynthesis; riboflavin from 2-hydroxy-3-oxobutyl phosphate and 5-amino-6-(D-ribitylamino)uracil: step 2/2.</text>
</comment>
<feature type="repeat" description="Lumazine-binding" evidence="11">
    <location>
        <begin position="97"/>
        <end position="193"/>
    </location>
</feature>
<dbReference type="GO" id="GO:0004746">
    <property type="term" value="F:riboflavin synthase activity"/>
    <property type="evidence" value="ECO:0007669"/>
    <property type="project" value="UniProtKB-UniRule"/>
</dbReference>
<dbReference type="EC" id="2.5.1.9" evidence="5 10"/>
<evidence type="ECO:0000256" key="9">
    <source>
        <dbReference type="ARBA" id="ARBA00022737"/>
    </source>
</evidence>